<dbReference type="RefSeq" id="XP_043035203.1">
    <property type="nucleotide sequence ID" value="XM_043187194.1"/>
</dbReference>
<dbReference type="Proteomes" id="UP000812287">
    <property type="component" value="Unassembled WGS sequence"/>
</dbReference>
<protein>
    <submittedName>
        <fullName evidence="1">Uncharacterized protein</fullName>
    </submittedName>
</protein>
<reference evidence="1" key="1">
    <citation type="submission" date="2020-11" db="EMBL/GenBank/DDBJ databases">
        <title>Adaptations for nitrogen fixation in a non-lichenized fungal sporocarp promotes dispersal by wood-feeding termites.</title>
        <authorList>
            <consortium name="DOE Joint Genome Institute"/>
            <person name="Koch R.A."/>
            <person name="Yoon G."/>
            <person name="Arayal U."/>
            <person name="Lail K."/>
            <person name="Amirebrahimi M."/>
            <person name="Labutti K."/>
            <person name="Lipzen A."/>
            <person name="Riley R."/>
            <person name="Barry K."/>
            <person name="Henrissat B."/>
            <person name="Grigoriev I.V."/>
            <person name="Herr J.R."/>
            <person name="Aime M.C."/>
        </authorList>
    </citation>
    <scope>NUCLEOTIDE SEQUENCE</scope>
    <source>
        <strain evidence="1">MCA 3950</strain>
    </source>
</reference>
<gene>
    <name evidence="1" type="ORF">BT62DRAFT_936835</name>
</gene>
<comment type="caution">
    <text evidence="1">The sequence shown here is derived from an EMBL/GenBank/DDBJ whole genome shotgun (WGS) entry which is preliminary data.</text>
</comment>
<proteinExistence type="predicted"/>
<evidence type="ECO:0000313" key="1">
    <source>
        <dbReference type="EMBL" id="KAG7441703.1"/>
    </source>
</evidence>
<organism evidence="1 2">
    <name type="scientific">Guyanagaster necrorhizus</name>
    <dbReference type="NCBI Taxonomy" id="856835"/>
    <lineage>
        <taxon>Eukaryota</taxon>
        <taxon>Fungi</taxon>
        <taxon>Dikarya</taxon>
        <taxon>Basidiomycota</taxon>
        <taxon>Agaricomycotina</taxon>
        <taxon>Agaricomycetes</taxon>
        <taxon>Agaricomycetidae</taxon>
        <taxon>Agaricales</taxon>
        <taxon>Marasmiineae</taxon>
        <taxon>Physalacriaceae</taxon>
        <taxon>Guyanagaster</taxon>
    </lineage>
</organism>
<accession>A0A9P7VIJ5</accession>
<dbReference type="AlphaFoldDB" id="A0A9P7VIJ5"/>
<evidence type="ECO:0000313" key="2">
    <source>
        <dbReference type="Proteomes" id="UP000812287"/>
    </source>
</evidence>
<dbReference type="EMBL" id="MU250557">
    <property type="protein sequence ID" value="KAG7441703.1"/>
    <property type="molecule type" value="Genomic_DNA"/>
</dbReference>
<dbReference type="GeneID" id="66109491"/>
<name>A0A9P7VIJ5_9AGAR</name>
<sequence>MHDEVWMPWLCALPRTEIWAMGGAEDVGALVLLRSVSCFAGSKVLLSMGEGRGEDTFREVACYAWNGTYM</sequence>
<keyword evidence="2" id="KW-1185">Reference proteome</keyword>